<accession>A0ABP8Q4C7</accession>
<dbReference type="InterPro" id="IPR049119">
    <property type="entry name" value="FlgK_D2-like"/>
</dbReference>
<evidence type="ECO:0000256" key="5">
    <source>
        <dbReference type="ARBA" id="ARBA00022525"/>
    </source>
</evidence>
<evidence type="ECO:0000259" key="9">
    <source>
        <dbReference type="Pfam" id="PF21158"/>
    </source>
</evidence>
<dbReference type="RefSeq" id="WP_345011096.1">
    <property type="nucleotide sequence ID" value="NZ_BAABFC010000009.1"/>
</dbReference>
<dbReference type="PANTHER" id="PTHR30033">
    <property type="entry name" value="FLAGELLAR HOOK-ASSOCIATED PROTEIN 1"/>
    <property type="match status" value="1"/>
</dbReference>
<dbReference type="PRINTS" id="PR01005">
    <property type="entry name" value="FLGHOOKAP1"/>
</dbReference>
<gene>
    <name evidence="11" type="ORF">GCM10023095_12230</name>
</gene>
<feature type="domain" description="Flagellar basal body rod protein N-terminal" evidence="7">
    <location>
        <begin position="8"/>
        <end position="36"/>
    </location>
</feature>
<dbReference type="Proteomes" id="UP001501321">
    <property type="component" value="Unassembled WGS sequence"/>
</dbReference>
<comment type="similarity">
    <text evidence="3">Belongs to the flagella basal body rod proteins family.</text>
</comment>
<comment type="caution">
    <text evidence="11">The sequence shown here is derived from an EMBL/GenBank/DDBJ whole genome shotgun (WGS) entry which is preliminary data.</text>
</comment>
<evidence type="ECO:0000259" key="8">
    <source>
        <dbReference type="Pfam" id="PF06429"/>
    </source>
</evidence>
<organism evidence="11 12">
    <name type="scientific">Pseudaeromonas paramecii</name>
    <dbReference type="NCBI Taxonomy" id="2138166"/>
    <lineage>
        <taxon>Bacteria</taxon>
        <taxon>Pseudomonadati</taxon>
        <taxon>Pseudomonadota</taxon>
        <taxon>Gammaproteobacteria</taxon>
        <taxon>Aeromonadales</taxon>
        <taxon>Aeromonadaceae</taxon>
        <taxon>Pseudaeromonas</taxon>
    </lineage>
</organism>
<dbReference type="InterPro" id="IPR019776">
    <property type="entry name" value="Flagellar_basal_body_rod_CS"/>
</dbReference>
<evidence type="ECO:0000259" key="7">
    <source>
        <dbReference type="Pfam" id="PF00460"/>
    </source>
</evidence>
<dbReference type="PANTHER" id="PTHR30033:SF1">
    <property type="entry name" value="FLAGELLAR HOOK-ASSOCIATED PROTEIN 1"/>
    <property type="match status" value="1"/>
</dbReference>
<name>A0ABP8Q4C7_9GAMM</name>
<feature type="domain" description="Flagellar basal-body/hook protein C-terminal" evidence="8">
    <location>
        <begin position="619"/>
        <end position="658"/>
    </location>
</feature>
<keyword evidence="11" id="KW-0282">Flagellum</keyword>
<dbReference type="Pfam" id="PF22638">
    <property type="entry name" value="FlgK_D1"/>
    <property type="match status" value="1"/>
</dbReference>
<keyword evidence="11" id="KW-0966">Cell projection</keyword>
<comment type="subcellular location">
    <subcellularLocation>
        <location evidence="1">Bacterial flagellum</location>
    </subcellularLocation>
    <subcellularLocation>
        <location evidence="2">Secreted</location>
    </subcellularLocation>
</comment>
<dbReference type="InterPro" id="IPR053927">
    <property type="entry name" value="FlgK_helical"/>
</dbReference>
<dbReference type="Pfam" id="PF21158">
    <property type="entry name" value="flgK_1st_1"/>
    <property type="match status" value="1"/>
</dbReference>
<proteinExistence type="inferred from homology"/>
<keyword evidence="5" id="KW-0964">Secreted</keyword>
<evidence type="ECO:0000256" key="6">
    <source>
        <dbReference type="ARBA" id="ARBA00023143"/>
    </source>
</evidence>
<dbReference type="InterPro" id="IPR010930">
    <property type="entry name" value="Flg_bb/hook_C_dom"/>
</dbReference>
<protein>
    <recommendedName>
        <fullName evidence="4">Flagellar hook-associated protein 1</fullName>
    </recommendedName>
</protein>
<evidence type="ECO:0000259" key="10">
    <source>
        <dbReference type="Pfam" id="PF22638"/>
    </source>
</evidence>
<keyword evidence="12" id="KW-1185">Reference proteome</keyword>
<feature type="domain" description="Flagellar hook-associated protein FlgK helical" evidence="10">
    <location>
        <begin position="88"/>
        <end position="318"/>
    </location>
</feature>
<evidence type="ECO:0000313" key="12">
    <source>
        <dbReference type="Proteomes" id="UP001501321"/>
    </source>
</evidence>
<feature type="domain" description="Flagellar hook-associated protein 1 D2-like" evidence="9">
    <location>
        <begin position="335"/>
        <end position="415"/>
    </location>
</feature>
<dbReference type="EMBL" id="BAABFC010000009">
    <property type="protein sequence ID" value="GAA4496734.1"/>
    <property type="molecule type" value="Genomic_DNA"/>
</dbReference>
<dbReference type="Pfam" id="PF06429">
    <property type="entry name" value="Flg_bbr_C"/>
    <property type="match status" value="1"/>
</dbReference>
<evidence type="ECO:0000256" key="4">
    <source>
        <dbReference type="ARBA" id="ARBA00016244"/>
    </source>
</evidence>
<dbReference type="InterPro" id="IPR001444">
    <property type="entry name" value="Flag_bb_rod_N"/>
</dbReference>
<dbReference type="SUPFAM" id="SSF64518">
    <property type="entry name" value="Phase 1 flagellin"/>
    <property type="match status" value="2"/>
</dbReference>
<dbReference type="PROSITE" id="PS00588">
    <property type="entry name" value="FLAGELLA_BB_ROD"/>
    <property type="match status" value="1"/>
</dbReference>
<evidence type="ECO:0000256" key="2">
    <source>
        <dbReference type="ARBA" id="ARBA00004613"/>
    </source>
</evidence>
<evidence type="ECO:0000313" key="11">
    <source>
        <dbReference type="EMBL" id="GAA4496734.1"/>
    </source>
</evidence>
<reference evidence="12" key="1">
    <citation type="journal article" date="2019" name="Int. J. Syst. Evol. Microbiol.">
        <title>The Global Catalogue of Microorganisms (GCM) 10K type strain sequencing project: providing services to taxonomists for standard genome sequencing and annotation.</title>
        <authorList>
            <consortium name="The Broad Institute Genomics Platform"/>
            <consortium name="The Broad Institute Genome Sequencing Center for Infectious Disease"/>
            <person name="Wu L."/>
            <person name="Ma J."/>
        </authorList>
    </citation>
    <scope>NUCLEOTIDE SEQUENCE [LARGE SCALE GENOMIC DNA]</scope>
    <source>
        <strain evidence="12">JCM 32226</strain>
    </source>
</reference>
<evidence type="ECO:0000256" key="1">
    <source>
        <dbReference type="ARBA" id="ARBA00004365"/>
    </source>
</evidence>
<keyword evidence="11" id="KW-0969">Cilium</keyword>
<evidence type="ECO:0000256" key="3">
    <source>
        <dbReference type="ARBA" id="ARBA00009677"/>
    </source>
</evidence>
<sequence length="661" mass="69333">MSTDLLGIGTSGLLGQQRLLWTAGNNISNLNTEGFTRQQTTLYTNAVNLGVGSSNTTRVLNQFAQGELWRDTSTHAYNSSYYADVAYTDKLLSDSANSAGVGIDNFFKGLHSANETPNGQSGREGVLSNIDSMLNRYSALNSQLTQQYDTANAKIGNAVNKINTLLSNINDLNTQLIKRQGSGDDGTSLHLMDQRDEQVRQLSEMLDIRTVPQDDGSLLVNMTTGQSLVARGQAASMLVVNGDPDSRETGIQLSLNKATTSLKQEVLGGSLGGMFAARDELAPTKRQLGQLAVAMADAMNQQNRLGMTLNNQLGGDIFTLPSSEGLPYAGNAGTGAVSVDFMAGEGSNVTGMDYLVTFTTANDYEIYRLDDDGKKTGSPITGTTTFPATIDLDAEGLSLNLSGAPAAGDKFLLQPTLNAAGGLSRELRVADDLALASPLKLTADSNNYGTGSIKLDGVTNTDGSSGFSSGSLDSAAPHSVTIDDSGNYVVYDGTGGVIGTAAASTGGKNLMAAIYGSPAAQTYPGFEFSIDGSVAPGDNFTLEFNTDGFSDNTNGLAMANLQNKDLVRRADSTSADNTITLNESFTALVTGVGSKVSQAKTEMTASEAKLTQSQDWYNSVSGVNLDEEASNLIKYQQAYSAAAQIVNVAKSTFDTLLNAVS</sequence>
<dbReference type="InterPro" id="IPR002371">
    <property type="entry name" value="FlgK"/>
</dbReference>
<dbReference type="Pfam" id="PF00460">
    <property type="entry name" value="Flg_bb_rod"/>
    <property type="match status" value="1"/>
</dbReference>
<keyword evidence="6" id="KW-0975">Bacterial flagellum</keyword>